<gene>
    <name evidence="15" type="primary">XYLT2</name>
    <name evidence="15" type="ORF">G0U57_011291</name>
</gene>
<keyword evidence="7" id="KW-0808">Transferase</keyword>
<dbReference type="EMBL" id="JAHGAV010000029">
    <property type="protein sequence ID" value="KAG6937003.1"/>
    <property type="molecule type" value="Genomic_DNA"/>
</dbReference>
<proteinExistence type="inferred from homology"/>
<dbReference type="GO" id="GO:0046872">
    <property type="term" value="F:metal ion binding"/>
    <property type="evidence" value="ECO:0007669"/>
    <property type="project" value="UniProtKB-KW"/>
</dbReference>
<feature type="compositionally biased region" description="Basic residues" evidence="14">
    <location>
        <begin position="75"/>
        <end position="84"/>
    </location>
</feature>
<feature type="region of interest" description="Disordered" evidence="14">
    <location>
        <begin position="128"/>
        <end position="154"/>
    </location>
</feature>
<keyword evidence="8" id="KW-0479">Metal-binding</keyword>
<evidence type="ECO:0000256" key="4">
    <source>
        <dbReference type="ARBA" id="ARBA00010195"/>
    </source>
</evidence>
<evidence type="ECO:0000256" key="6">
    <source>
        <dbReference type="ARBA" id="ARBA00022676"/>
    </source>
</evidence>
<evidence type="ECO:0000256" key="12">
    <source>
        <dbReference type="ARBA" id="ARBA00023180"/>
    </source>
</evidence>
<evidence type="ECO:0000256" key="5">
    <source>
        <dbReference type="ARBA" id="ARBA00011972"/>
    </source>
</evidence>
<keyword evidence="12" id="KW-0325">Glycoprotein</keyword>
<dbReference type="GO" id="GO:0000139">
    <property type="term" value="C:Golgi membrane"/>
    <property type="evidence" value="ECO:0007669"/>
    <property type="project" value="UniProtKB-SubCell"/>
</dbReference>
<feature type="non-terminal residue" evidence="15">
    <location>
        <position position="264"/>
    </location>
</feature>
<dbReference type="PANTHER" id="PTHR46025:SF1">
    <property type="entry name" value="XYLOSYLTRANSFERASE 2"/>
    <property type="match status" value="1"/>
</dbReference>
<keyword evidence="10" id="KW-0472">Membrane</keyword>
<dbReference type="GO" id="GO:0050650">
    <property type="term" value="P:chondroitin sulfate proteoglycan biosynthetic process"/>
    <property type="evidence" value="ECO:0007669"/>
    <property type="project" value="TreeGrafter"/>
</dbReference>
<comment type="catalytic activity">
    <reaction evidence="13">
        <text>UDP-alpha-D-xylose + L-seryl-[protein] = 3-O-(beta-D-xylosyl)-L-seryl-[protein] + UDP + H(+)</text>
        <dbReference type="Rhea" id="RHEA:50192"/>
        <dbReference type="Rhea" id="RHEA-COMP:9863"/>
        <dbReference type="Rhea" id="RHEA-COMP:12567"/>
        <dbReference type="ChEBI" id="CHEBI:15378"/>
        <dbReference type="ChEBI" id="CHEBI:29999"/>
        <dbReference type="ChEBI" id="CHEBI:57632"/>
        <dbReference type="ChEBI" id="CHEBI:58223"/>
        <dbReference type="ChEBI" id="CHEBI:132085"/>
        <dbReference type="EC" id="2.4.2.26"/>
    </reaction>
</comment>
<dbReference type="AlphaFoldDB" id="A0A8T1T844"/>
<accession>A0A8T1T844</accession>
<dbReference type="GO" id="GO:0030158">
    <property type="term" value="F:protein xylosyltransferase activity"/>
    <property type="evidence" value="ECO:0007669"/>
    <property type="project" value="UniProtKB-EC"/>
</dbReference>
<name>A0A8T1T844_CHESE</name>
<evidence type="ECO:0000256" key="13">
    <source>
        <dbReference type="ARBA" id="ARBA00047847"/>
    </source>
</evidence>
<feature type="compositionally biased region" description="Basic and acidic residues" evidence="14">
    <location>
        <begin position="47"/>
        <end position="67"/>
    </location>
</feature>
<dbReference type="Pfam" id="PF02485">
    <property type="entry name" value="Branch"/>
    <property type="match status" value="1"/>
</dbReference>
<comment type="pathway">
    <text evidence="3">Glycan metabolism; heparan sulfate biosynthesis.</text>
</comment>
<feature type="region of interest" description="Disordered" evidence="14">
    <location>
        <begin position="44"/>
        <end position="86"/>
    </location>
</feature>
<dbReference type="InterPro" id="IPR043538">
    <property type="entry name" value="XYLT"/>
</dbReference>
<dbReference type="InterPro" id="IPR003406">
    <property type="entry name" value="Glyco_trans_14"/>
</dbReference>
<evidence type="ECO:0000256" key="14">
    <source>
        <dbReference type="SAM" id="MobiDB-lite"/>
    </source>
</evidence>
<evidence type="ECO:0000256" key="8">
    <source>
        <dbReference type="ARBA" id="ARBA00022723"/>
    </source>
</evidence>
<comment type="pathway">
    <text evidence="2">Glycan metabolism; chondroitin sulfate biosynthesis.</text>
</comment>
<evidence type="ECO:0000256" key="3">
    <source>
        <dbReference type="ARBA" id="ARBA00005093"/>
    </source>
</evidence>
<evidence type="ECO:0000256" key="11">
    <source>
        <dbReference type="ARBA" id="ARBA00023157"/>
    </source>
</evidence>
<dbReference type="EC" id="2.4.2.26" evidence="5"/>
<reference evidence="15 16" key="1">
    <citation type="journal article" date="2020" name="G3 (Bethesda)">
        <title>Draft Genome of the Common Snapping Turtle, Chelydra serpentina, a Model for Phenotypic Plasticity in Reptiles.</title>
        <authorList>
            <person name="Das D."/>
            <person name="Singh S.K."/>
            <person name="Bierstedt J."/>
            <person name="Erickson A."/>
            <person name="Galli G.L.J."/>
            <person name="Crossley D.A. 2nd"/>
            <person name="Rhen T."/>
        </authorList>
    </citation>
    <scope>NUCLEOTIDE SEQUENCE [LARGE SCALE GENOMIC DNA]</scope>
    <source>
        <strain evidence="15">KW</strain>
    </source>
</reference>
<dbReference type="GO" id="GO:0015012">
    <property type="term" value="P:heparan sulfate proteoglycan biosynthetic process"/>
    <property type="evidence" value="ECO:0007669"/>
    <property type="project" value="TreeGrafter"/>
</dbReference>
<keyword evidence="6" id="KW-0328">Glycosyltransferase</keyword>
<evidence type="ECO:0000256" key="10">
    <source>
        <dbReference type="ARBA" id="ARBA00023136"/>
    </source>
</evidence>
<keyword evidence="16" id="KW-1185">Reference proteome</keyword>
<dbReference type="OrthoDB" id="2019572at2759"/>
<keyword evidence="9" id="KW-0333">Golgi apparatus</keyword>
<evidence type="ECO:0000313" key="16">
    <source>
        <dbReference type="Proteomes" id="UP000765507"/>
    </source>
</evidence>
<evidence type="ECO:0000313" key="15">
    <source>
        <dbReference type="EMBL" id="KAG6937003.1"/>
    </source>
</evidence>
<evidence type="ECO:0000256" key="7">
    <source>
        <dbReference type="ARBA" id="ARBA00022679"/>
    </source>
</evidence>
<evidence type="ECO:0000256" key="1">
    <source>
        <dbReference type="ARBA" id="ARBA00004323"/>
    </source>
</evidence>
<comment type="caution">
    <text evidence="15">The sequence shown here is derived from an EMBL/GenBank/DDBJ whole genome shotgun (WGS) entry which is preliminary data.</text>
</comment>
<keyword evidence="11" id="KW-1015">Disulfide bond</keyword>
<organism evidence="15 16">
    <name type="scientific">Chelydra serpentina</name>
    <name type="common">Snapping turtle</name>
    <name type="synonym">Testudo serpentina</name>
    <dbReference type="NCBI Taxonomy" id="8475"/>
    <lineage>
        <taxon>Eukaryota</taxon>
        <taxon>Metazoa</taxon>
        <taxon>Chordata</taxon>
        <taxon>Craniata</taxon>
        <taxon>Vertebrata</taxon>
        <taxon>Euteleostomi</taxon>
        <taxon>Archelosauria</taxon>
        <taxon>Testudinata</taxon>
        <taxon>Testudines</taxon>
        <taxon>Cryptodira</taxon>
        <taxon>Durocryptodira</taxon>
        <taxon>Americhelydia</taxon>
        <taxon>Chelydroidea</taxon>
        <taxon>Chelydridae</taxon>
        <taxon>Chelydra</taxon>
    </lineage>
</organism>
<comment type="subcellular location">
    <subcellularLocation>
        <location evidence="1">Golgi apparatus membrane</location>
        <topology evidence="1">Single-pass type II membrane protein</topology>
    </subcellularLocation>
</comment>
<protein>
    <recommendedName>
        <fullName evidence="5">protein xylosyltransferase</fullName>
        <ecNumber evidence="5">2.4.2.26</ecNumber>
    </recommendedName>
</protein>
<comment type="similarity">
    <text evidence="4">Belongs to the glycosyltransferase 14 family. XylT subfamily.</text>
</comment>
<evidence type="ECO:0000256" key="9">
    <source>
        <dbReference type="ARBA" id="ARBA00023034"/>
    </source>
</evidence>
<dbReference type="Proteomes" id="UP000765507">
    <property type="component" value="Unassembled WGS sequence"/>
</dbReference>
<feature type="non-terminal residue" evidence="15">
    <location>
        <position position="1"/>
    </location>
</feature>
<evidence type="ECO:0000256" key="2">
    <source>
        <dbReference type="ARBA" id="ARBA00004840"/>
    </source>
</evidence>
<dbReference type="PANTHER" id="PTHR46025">
    <property type="entry name" value="XYLOSYLTRANSFERASE OXT"/>
    <property type="match status" value="1"/>
</dbReference>
<sequence length="264" mass="29116">GRKMVASARVQKLARRYKLAIATALAILLVQGLVVWSFNSLEEEDHGEGRQKKARLPENSEGSKDSDSSAGRRGSASRKHGRWKGRPESAGVLVAKVVRAVTAKHKLGRRLPAARDDSSRRNRTELRGDAQLAGFQHGDTGSVEGAPQPTENSFAPKCEITGKDALSALARASTKQCQQEIANVVCLHQAGNLMPRSVPRHCQLSGKVSPVIQWDESKTHQTAMGKPVRIAYMLVVHGRAIRQLKRLIKAVYHQQHFFYIHVDK</sequence>